<dbReference type="EMBL" id="CP056117">
    <property type="protein sequence ID" value="QLA00351.1"/>
    <property type="molecule type" value="Genomic_DNA"/>
</dbReference>
<organism evidence="1 3">
    <name type="scientific">Enterobacter cloacae</name>
    <dbReference type="NCBI Taxonomy" id="550"/>
    <lineage>
        <taxon>Bacteria</taxon>
        <taxon>Pseudomonadati</taxon>
        <taxon>Pseudomonadota</taxon>
        <taxon>Gammaproteobacteria</taxon>
        <taxon>Enterobacterales</taxon>
        <taxon>Enterobacteriaceae</taxon>
        <taxon>Enterobacter</taxon>
        <taxon>Enterobacter cloacae complex</taxon>
    </lineage>
</organism>
<protein>
    <submittedName>
        <fullName evidence="1">Uncharacterized protein</fullName>
    </submittedName>
</protein>
<dbReference type="RefSeq" id="WP_176608618.1">
    <property type="nucleotide sequence ID" value="NZ_CP056117.1"/>
</dbReference>
<dbReference type="EMBL" id="CP056117">
    <property type="protein sequence ID" value="QKZ96220.1"/>
    <property type="molecule type" value="Genomic_DNA"/>
</dbReference>
<evidence type="ECO:0000313" key="2">
    <source>
        <dbReference type="EMBL" id="QLA00351.1"/>
    </source>
</evidence>
<proteinExistence type="predicted"/>
<dbReference type="AlphaFoldDB" id="A0A7H8U8R5"/>
<evidence type="ECO:0000313" key="3">
    <source>
        <dbReference type="Proteomes" id="UP000509421"/>
    </source>
</evidence>
<sequence>MSQPPQGAGYFRAPKKLETKEQVIARVCAYLEESLGKKRVENRTPAEIQQAEDDYWTEKLLRRYEAKLWHDNFMASFQPQYEACGPKLPSRTRYGQIDYFGRGGAVRSE</sequence>
<gene>
    <name evidence="1" type="ORF">HWQ14_00100</name>
    <name evidence="2" type="ORF">HWQ14_23005</name>
</gene>
<accession>A0A7H8U8R5</accession>
<reference evidence="1 3" key="1">
    <citation type="submission" date="2020-06" db="EMBL/GenBank/DDBJ databases">
        <title>Long-read sequencing of DSM26481-BlokeschLab.</title>
        <authorList>
            <person name="Blokesch M."/>
        </authorList>
    </citation>
    <scope>NUCLEOTIDE SEQUENCE [LARGE SCALE GENOMIC DNA]</scope>
    <source>
        <strain evidence="1 3">DSM 26481</strain>
    </source>
</reference>
<name>A0A7H8U8R5_ENTCL</name>
<evidence type="ECO:0000313" key="1">
    <source>
        <dbReference type="EMBL" id="QKZ96220.1"/>
    </source>
</evidence>
<dbReference type="Proteomes" id="UP000509421">
    <property type="component" value="Chromosome"/>
</dbReference>